<name>A0A2J6RSE2_HYAVF</name>
<proteinExistence type="predicted"/>
<evidence type="ECO:0000256" key="1">
    <source>
        <dbReference type="SAM" id="SignalP"/>
    </source>
</evidence>
<dbReference type="OrthoDB" id="5308542at2759"/>
<gene>
    <name evidence="2" type="ORF">L207DRAFT_581869</name>
</gene>
<feature type="chain" id="PRO_5014344860" evidence="1">
    <location>
        <begin position="20"/>
        <end position="251"/>
    </location>
</feature>
<protein>
    <submittedName>
        <fullName evidence="2">Uncharacterized protein</fullName>
    </submittedName>
</protein>
<keyword evidence="3" id="KW-1185">Reference proteome</keyword>
<reference evidence="2 3" key="1">
    <citation type="submission" date="2016-04" db="EMBL/GenBank/DDBJ databases">
        <title>A degradative enzymes factory behind the ericoid mycorrhizal symbiosis.</title>
        <authorList>
            <consortium name="DOE Joint Genome Institute"/>
            <person name="Martino E."/>
            <person name="Morin E."/>
            <person name="Grelet G."/>
            <person name="Kuo A."/>
            <person name="Kohler A."/>
            <person name="Daghino S."/>
            <person name="Barry K."/>
            <person name="Choi C."/>
            <person name="Cichocki N."/>
            <person name="Clum A."/>
            <person name="Copeland A."/>
            <person name="Hainaut M."/>
            <person name="Haridas S."/>
            <person name="Labutti K."/>
            <person name="Lindquist E."/>
            <person name="Lipzen A."/>
            <person name="Khouja H.-R."/>
            <person name="Murat C."/>
            <person name="Ohm R."/>
            <person name="Olson A."/>
            <person name="Spatafora J."/>
            <person name="Veneault-Fourrey C."/>
            <person name="Henrissat B."/>
            <person name="Grigoriev I."/>
            <person name="Martin F."/>
            <person name="Perotto S."/>
        </authorList>
    </citation>
    <scope>NUCLEOTIDE SEQUENCE [LARGE SCALE GENOMIC DNA]</scope>
    <source>
        <strain evidence="2 3">F</strain>
    </source>
</reference>
<accession>A0A2J6RSE2</accession>
<dbReference type="Proteomes" id="UP000235786">
    <property type="component" value="Unassembled WGS sequence"/>
</dbReference>
<evidence type="ECO:0000313" key="3">
    <source>
        <dbReference type="Proteomes" id="UP000235786"/>
    </source>
</evidence>
<keyword evidence="1" id="KW-0732">Signal</keyword>
<organism evidence="2 3">
    <name type="scientific">Hyaloscypha variabilis (strain UAMH 11265 / GT02V1 / F)</name>
    <name type="common">Meliniomyces variabilis</name>
    <dbReference type="NCBI Taxonomy" id="1149755"/>
    <lineage>
        <taxon>Eukaryota</taxon>
        <taxon>Fungi</taxon>
        <taxon>Dikarya</taxon>
        <taxon>Ascomycota</taxon>
        <taxon>Pezizomycotina</taxon>
        <taxon>Leotiomycetes</taxon>
        <taxon>Helotiales</taxon>
        <taxon>Hyaloscyphaceae</taxon>
        <taxon>Hyaloscypha</taxon>
        <taxon>Hyaloscypha variabilis</taxon>
    </lineage>
</organism>
<evidence type="ECO:0000313" key="2">
    <source>
        <dbReference type="EMBL" id="PMD41434.1"/>
    </source>
</evidence>
<feature type="signal peptide" evidence="1">
    <location>
        <begin position="1"/>
        <end position="19"/>
    </location>
</feature>
<sequence>MRLVIHSLLALATVLPTQAFTNGSLIPSYFCNPIPDGLPKSLGELIPFTVKDQCDDLAFNTNATANLNVIPMTNSKPGNTGYMLASFHNTVNRITPLIPGIAVTLANNATSLQAGKPNLLVLSSMAAGIALDGALLHARNATGTPVGSFTDAGGIFVPFPGCGKNEQGQFNGVVHSQLITCNETYTMLSYNAPKCGNAPITLAGLSVTDNGFGVWNVTFPVVGGLPLDGDGDCDSDATKSIKIPKGLGFRS</sequence>
<dbReference type="EMBL" id="KZ613944">
    <property type="protein sequence ID" value="PMD41434.1"/>
    <property type="molecule type" value="Genomic_DNA"/>
</dbReference>
<dbReference type="AlphaFoldDB" id="A0A2J6RSE2"/>